<dbReference type="Gene3D" id="3.10.430.100">
    <property type="entry name" value="Ribosomal protein L9, C-terminal domain"/>
    <property type="match status" value="1"/>
</dbReference>
<organism evidence="2">
    <name type="scientific">bioreactor metagenome</name>
    <dbReference type="NCBI Taxonomy" id="1076179"/>
    <lineage>
        <taxon>unclassified sequences</taxon>
        <taxon>metagenomes</taxon>
        <taxon>ecological metagenomes</taxon>
    </lineage>
</organism>
<dbReference type="InterPro" id="IPR020069">
    <property type="entry name" value="Ribosomal_bL9_C"/>
</dbReference>
<keyword evidence="2" id="KW-0689">Ribosomal protein</keyword>
<gene>
    <name evidence="2" type="primary">rplI_49</name>
    <name evidence="2" type="ORF">SDC9_188539</name>
</gene>
<evidence type="ECO:0000313" key="2">
    <source>
        <dbReference type="EMBL" id="MPN40999.1"/>
    </source>
</evidence>
<comment type="caution">
    <text evidence="2">The sequence shown here is derived from an EMBL/GenBank/DDBJ whole genome shotgun (WGS) entry which is preliminary data.</text>
</comment>
<keyword evidence="2" id="KW-0687">Ribonucleoprotein</keyword>
<dbReference type="AlphaFoldDB" id="A0A645HS08"/>
<evidence type="ECO:0000259" key="1">
    <source>
        <dbReference type="Pfam" id="PF03948"/>
    </source>
</evidence>
<protein>
    <submittedName>
        <fullName evidence="2">50S ribosomal protein L9</fullName>
    </submittedName>
</protein>
<dbReference type="InterPro" id="IPR036791">
    <property type="entry name" value="Ribosomal_bL9_C_sf"/>
</dbReference>
<sequence>MQASEDGQLFGSISARAIADKLSSDFGVEIEHSKIKLEDNIKALGTFVVDVKLHHDVTAQLSLVVVRG</sequence>
<accession>A0A645HS08</accession>
<feature type="domain" description="Large ribosomal subunit protein bL9 C-terminal" evidence="1">
    <location>
        <begin position="2"/>
        <end position="66"/>
    </location>
</feature>
<name>A0A645HS08_9ZZZZ</name>
<reference evidence="2" key="1">
    <citation type="submission" date="2019-08" db="EMBL/GenBank/DDBJ databases">
        <authorList>
            <person name="Kucharzyk K."/>
            <person name="Murdoch R.W."/>
            <person name="Higgins S."/>
            <person name="Loffler F."/>
        </authorList>
    </citation>
    <scope>NUCLEOTIDE SEQUENCE</scope>
</reference>
<dbReference type="GO" id="GO:0005840">
    <property type="term" value="C:ribosome"/>
    <property type="evidence" value="ECO:0007669"/>
    <property type="project" value="UniProtKB-KW"/>
</dbReference>
<dbReference type="EMBL" id="VSSQ01097780">
    <property type="protein sequence ID" value="MPN40999.1"/>
    <property type="molecule type" value="Genomic_DNA"/>
</dbReference>
<dbReference type="Pfam" id="PF03948">
    <property type="entry name" value="Ribosomal_L9_C"/>
    <property type="match status" value="1"/>
</dbReference>
<proteinExistence type="predicted"/>
<dbReference type="SUPFAM" id="SSF55653">
    <property type="entry name" value="Ribosomal protein L9 C-domain"/>
    <property type="match status" value="1"/>
</dbReference>